<dbReference type="EMBL" id="JACIJM010000006">
    <property type="protein sequence ID" value="MBB5722864.1"/>
    <property type="molecule type" value="Genomic_DNA"/>
</dbReference>
<accession>A0A7W9BMN6</accession>
<organism evidence="2 3">
    <name type="scientific">Yoonia ponticola</name>
    <dbReference type="NCBI Taxonomy" id="1524255"/>
    <lineage>
        <taxon>Bacteria</taxon>
        <taxon>Pseudomonadati</taxon>
        <taxon>Pseudomonadota</taxon>
        <taxon>Alphaproteobacteria</taxon>
        <taxon>Rhodobacterales</taxon>
        <taxon>Paracoccaceae</taxon>
        <taxon>Yoonia</taxon>
    </lineage>
</organism>
<dbReference type="Proteomes" id="UP000535415">
    <property type="component" value="Unassembled WGS sequence"/>
</dbReference>
<feature type="transmembrane region" description="Helical" evidence="1">
    <location>
        <begin position="57"/>
        <end position="75"/>
    </location>
</feature>
<reference evidence="2 3" key="1">
    <citation type="submission" date="2020-08" db="EMBL/GenBank/DDBJ databases">
        <title>Genomic Encyclopedia of Type Strains, Phase IV (KMG-IV): sequencing the most valuable type-strain genomes for metagenomic binning, comparative biology and taxonomic classification.</title>
        <authorList>
            <person name="Goeker M."/>
        </authorList>
    </citation>
    <scope>NUCLEOTIDE SEQUENCE [LARGE SCALE GENOMIC DNA]</scope>
    <source>
        <strain evidence="2 3">DSM 101064</strain>
    </source>
</reference>
<evidence type="ECO:0000313" key="3">
    <source>
        <dbReference type="Proteomes" id="UP000535415"/>
    </source>
</evidence>
<evidence type="ECO:0000313" key="2">
    <source>
        <dbReference type="EMBL" id="MBB5722864.1"/>
    </source>
</evidence>
<feature type="transmembrane region" description="Helical" evidence="1">
    <location>
        <begin position="33"/>
        <end position="51"/>
    </location>
</feature>
<evidence type="ECO:0000256" key="1">
    <source>
        <dbReference type="SAM" id="Phobius"/>
    </source>
</evidence>
<name>A0A7W9BMN6_9RHOB</name>
<keyword evidence="1" id="KW-0472">Membrane</keyword>
<gene>
    <name evidence="2" type="ORF">FHS72_002494</name>
</gene>
<dbReference type="AlphaFoldDB" id="A0A7W9BMN6"/>
<comment type="caution">
    <text evidence="2">The sequence shown here is derived from an EMBL/GenBank/DDBJ whole genome shotgun (WGS) entry which is preliminary data.</text>
</comment>
<protein>
    <submittedName>
        <fullName evidence="2">Uncharacterized protein</fullName>
    </submittedName>
</protein>
<keyword evidence="3" id="KW-1185">Reference proteome</keyword>
<dbReference type="RefSeq" id="WP_183529521.1">
    <property type="nucleotide sequence ID" value="NZ_JACIJM010000006.1"/>
</dbReference>
<keyword evidence="1" id="KW-0812">Transmembrane</keyword>
<keyword evidence="1" id="KW-1133">Transmembrane helix</keyword>
<sequence length="94" mass="10488">MRNALQASPTSKMPVYLARASYRQRRLRDVMRVLPFVGFLAWIMPTMAGILPASSTVGLYIFAVWMILIASSALINRRLIRQADDSLVDTSSTA</sequence>
<proteinExistence type="predicted"/>